<dbReference type="EMBL" id="VZCW01000020">
    <property type="protein sequence ID" value="MQN11368.1"/>
    <property type="molecule type" value="Genomic_DNA"/>
</dbReference>
<accession>A0AA90UCQ9</accession>
<organism evidence="1 2">
    <name type="scientific">Segatella copri</name>
    <dbReference type="NCBI Taxonomy" id="165179"/>
    <lineage>
        <taxon>Bacteria</taxon>
        <taxon>Pseudomonadati</taxon>
        <taxon>Bacteroidota</taxon>
        <taxon>Bacteroidia</taxon>
        <taxon>Bacteroidales</taxon>
        <taxon>Prevotellaceae</taxon>
        <taxon>Segatella</taxon>
    </lineage>
</organism>
<name>A0AA90UCQ9_9BACT</name>
<gene>
    <name evidence="1" type="ORF">F7D95_00745</name>
</gene>
<dbReference type="Proteomes" id="UP000442105">
    <property type="component" value="Unassembled WGS sequence"/>
</dbReference>
<protein>
    <submittedName>
        <fullName evidence="1">Uncharacterized protein</fullName>
    </submittedName>
</protein>
<proteinExistence type="predicted"/>
<dbReference type="RefSeq" id="WP_153081930.1">
    <property type="nucleotide sequence ID" value="NZ_VZCU01000029.1"/>
</dbReference>
<evidence type="ECO:0000313" key="2">
    <source>
        <dbReference type="Proteomes" id="UP000442105"/>
    </source>
</evidence>
<reference evidence="2" key="1">
    <citation type="submission" date="2019-09" db="EMBL/GenBank/DDBJ databases">
        <title>Distinct polysaccharide growth profiles of human intestinal Prevotella copri isolates.</title>
        <authorList>
            <person name="Fehlner-Peach H."/>
            <person name="Magnabosco C."/>
            <person name="Raghavan V."/>
            <person name="Scher J.U."/>
            <person name="Tett A."/>
            <person name="Cox L.M."/>
            <person name="Gottsegen C."/>
            <person name="Watters A."/>
            <person name="Wiltshire- Gordon J.D."/>
            <person name="Segata N."/>
            <person name="Bonneau R."/>
            <person name="Littman D.R."/>
        </authorList>
    </citation>
    <scope>NUCLEOTIDE SEQUENCE [LARGE SCALE GENOMIC DNA]</scope>
    <source>
        <strain evidence="2">iAQ1179</strain>
    </source>
</reference>
<evidence type="ECO:0000313" key="1">
    <source>
        <dbReference type="EMBL" id="MQN11368.1"/>
    </source>
</evidence>
<comment type="caution">
    <text evidence="1">The sequence shown here is derived from an EMBL/GenBank/DDBJ whole genome shotgun (WGS) entry which is preliminary data.</text>
</comment>
<sequence length="87" mass="9987">MAEKKEEEIKIVEPGRENDKLTKMAEGVYKTVNEYHDKNELHCLVLMADKTGGASFIIGDEKMIAKEFKELTGYHEAFKKVLNLIKK</sequence>
<dbReference type="AlphaFoldDB" id="A0AA90UCQ9"/>